<comment type="caution">
    <text evidence="5">The sequence shown here is derived from an EMBL/GenBank/DDBJ whole genome shotgun (WGS) entry which is preliminary data.</text>
</comment>
<dbReference type="PANTHER" id="PTHR43329">
    <property type="entry name" value="EPOXIDE HYDROLASE"/>
    <property type="match status" value="1"/>
</dbReference>
<keyword evidence="1" id="KW-0378">Hydrolase</keyword>
<feature type="compositionally biased region" description="Low complexity" evidence="2">
    <location>
        <begin position="96"/>
        <end position="107"/>
    </location>
</feature>
<dbReference type="InterPro" id="IPR000073">
    <property type="entry name" value="AB_hydrolase_1"/>
</dbReference>
<evidence type="ECO:0000313" key="5">
    <source>
        <dbReference type="EMBL" id="GAA1642906.1"/>
    </source>
</evidence>
<feature type="transmembrane region" description="Helical" evidence="3">
    <location>
        <begin position="58"/>
        <end position="78"/>
    </location>
</feature>
<reference evidence="5 6" key="1">
    <citation type="journal article" date="2019" name="Int. J. Syst. Evol. Microbiol.">
        <title>The Global Catalogue of Microorganisms (GCM) 10K type strain sequencing project: providing services to taxonomists for standard genome sequencing and annotation.</title>
        <authorList>
            <consortium name="The Broad Institute Genomics Platform"/>
            <consortium name="The Broad Institute Genome Sequencing Center for Infectious Disease"/>
            <person name="Wu L."/>
            <person name="Ma J."/>
        </authorList>
    </citation>
    <scope>NUCLEOTIDE SEQUENCE [LARGE SCALE GENOMIC DNA]</scope>
    <source>
        <strain evidence="5 6">JCM 14306</strain>
    </source>
</reference>
<dbReference type="SUPFAM" id="SSF53474">
    <property type="entry name" value="alpha/beta-Hydrolases"/>
    <property type="match status" value="1"/>
</dbReference>
<name>A0ABN2FE64_9ACTN</name>
<dbReference type="EMBL" id="BAAANE010000006">
    <property type="protein sequence ID" value="GAA1642906.1"/>
    <property type="molecule type" value="Genomic_DNA"/>
</dbReference>
<evidence type="ECO:0000259" key="4">
    <source>
        <dbReference type="Pfam" id="PF00561"/>
    </source>
</evidence>
<keyword evidence="3" id="KW-0472">Membrane</keyword>
<proteinExistence type="predicted"/>
<keyword evidence="3" id="KW-0812">Transmembrane</keyword>
<feature type="transmembrane region" description="Helical" evidence="3">
    <location>
        <begin position="20"/>
        <end position="38"/>
    </location>
</feature>
<dbReference type="InterPro" id="IPR029058">
    <property type="entry name" value="AB_hydrolase_fold"/>
</dbReference>
<dbReference type="InterPro" id="IPR000639">
    <property type="entry name" value="Epox_hydrolase-like"/>
</dbReference>
<feature type="region of interest" description="Disordered" evidence="2">
    <location>
        <begin position="87"/>
        <end position="115"/>
    </location>
</feature>
<dbReference type="Gene3D" id="3.40.50.1820">
    <property type="entry name" value="alpha/beta hydrolase"/>
    <property type="match status" value="1"/>
</dbReference>
<dbReference type="PRINTS" id="PR00111">
    <property type="entry name" value="ABHYDROLASE"/>
</dbReference>
<keyword evidence="6" id="KW-1185">Reference proteome</keyword>
<dbReference type="PRINTS" id="PR00412">
    <property type="entry name" value="EPOXHYDRLASE"/>
</dbReference>
<organism evidence="5 6">
    <name type="scientific">Kribbella alba</name>
    <dbReference type="NCBI Taxonomy" id="190197"/>
    <lineage>
        <taxon>Bacteria</taxon>
        <taxon>Bacillati</taxon>
        <taxon>Actinomycetota</taxon>
        <taxon>Actinomycetes</taxon>
        <taxon>Propionibacteriales</taxon>
        <taxon>Kribbellaceae</taxon>
        <taxon>Kribbella</taxon>
    </lineage>
</organism>
<evidence type="ECO:0000256" key="2">
    <source>
        <dbReference type="SAM" id="MobiDB-lite"/>
    </source>
</evidence>
<evidence type="ECO:0000256" key="1">
    <source>
        <dbReference type="ARBA" id="ARBA00022801"/>
    </source>
</evidence>
<accession>A0ABN2FE64</accession>
<protein>
    <recommendedName>
        <fullName evidence="4">AB hydrolase-1 domain-containing protein</fullName>
    </recommendedName>
</protein>
<evidence type="ECO:0000313" key="6">
    <source>
        <dbReference type="Proteomes" id="UP001501319"/>
    </source>
</evidence>
<gene>
    <name evidence="5" type="ORF">GCM10009744_36450</name>
</gene>
<keyword evidence="3" id="KW-1133">Transmembrane helix</keyword>
<dbReference type="Proteomes" id="UP001501319">
    <property type="component" value="Unassembled WGS sequence"/>
</dbReference>
<evidence type="ECO:0000256" key="3">
    <source>
        <dbReference type="SAM" id="Phobius"/>
    </source>
</evidence>
<dbReference type="Pfam" id="PF00561">
    <property type="entry name" value="Abhydrolase_1"/>
    <property type="match status" value="1"/>
</dbReference>
<sequence length="399" mass="42476">MGESRPPDGWRHASHLPQASGSPAFITSQMSLANYAVVTWHKHGKAKSMKLAHTAHLISVRALVIGIAAVAGIAGLLITAGPGASAHTGSAHARSAQGGAAPTAQPGCTLNPSPPAGFTERKIKVNGIGINYVRGGHGPTLLLLHGYPQTWYTWNHILPALAQHYTVVAPDLPGAGLSDAPAPAATYTKKAMAADIHALMVKLGLSRNIRIVAHDIGTTVAYPYAAAHPDDVVKLVLSEAPIPDPTIYTFPSLTPNGPGLWWFGLFAEKNGLAEDLMTGREQQWVTDFMPTSEVVKGAVTACDMNIYAHFLAQPGHLRASIEWFATLPQDVKDNAIYQKTKLSMPVLAIGASGNLGTREATWVSKYATNVTGMVIPNSGHWLYQEHPAELTRILLQFLG</sequence>
<feature type="domain" description="AB hydrolase-1" evidence="4">
    <location>
        <begin position="139"/>
        <end position="387"/>
    </location>
</feature>